<evidence type="ECO:0000259" key="6">
    <source>
        <dbReference type="Pfam" id="PF00113"/>
    </source>
</evidence>
<comment type="pathway">
    <text evidence="1">Carbohydrate degradation; glycolysis; pyruvate from D-glyceraldehyde 3-phosphate: step 4/5.</text>
</comment>
<dbReference type="Gene3D" id="3.20.20.120">
    <property type="entry name" value="Enolase-like C-terminal domain"/>
    <property type="match status" value="1"/>
</dbReference>
<evidence type="ECO:0000256" key="3">
    <source>
        <dbReference type="ARBA" id="ARBA00012058"/>
    </source>
</evidence>
<dbReference type="Pfam" id="PF00113">
    <property type="entry name" value="Enolase_C"/>
    <property type="match status" value="1"/>
</dbReference>
<feature type="domain" description="Enolase C-terminal TIM barrel" evidence="6">
    <location>
        <begin position="30"/>
        <end position="64"/>
    </location>
</feature>
<proteinExistence type="inferred from homology"/>
<dbReference type="GO" id="GO:0006096">
    <property type="term" value="P:glycolytic process"/>
    <property type="evidence" value="ECO:0007669"/>
    <property type="project" value="UniProtKB-UniPathway"/>
</dbReference>
<name>A0A445CUH7_ARAHY</name>
<evidence type="ECO:0000256" key="1">
    <source>
        <dbReference type="ARBA" id="ARBA00005031"/>
    </source>
</evidence>
<evidence type="ECO:0000256" key="4">
    <source>
        <dbReference type="ARBA" id="ARBA00023152"/>
    </source>
</evidence>
<comment type="similarity">
    <text evidence="2">Belongs to the enolase family.</text>
</comment>
<dbReference type="AlphaFoldDB" id="A0A445CUH7"/>
<accession>A0A445CUH7</accession>
<evidence type="ECO:0000256" key="2">
    <source>
        <dbReference type="ARBA" id="ARBA00009604"/>
    </source>
</evidence>
<reference evidence="7 8" key="1">
    <citation type="submission" date="2019-01" db="EMBL/GenBank/DDBJ databases">
        <title>Sequencing of cultivated peanut Arachis hypogaea provides insights into genome evolution and oil improvement.</title>
        <authorList>
            <person name="Chen X."/>
        </authorList>
    </citation>
    <scope>NUCLEOTIDE SEQUENCE [LARGE SCALE GENOMIC DNA]</scope>
    <source>
        <strain evidence="8">cv. Fuhuasheng</strain>
        <tissue evidence="7">Leaves</tissue>
    </source>
</reference>
<dbReference type="SMR" id="A0A445CUH7"/>
<dbReference type="UniPathway" id="UPA00109">
    <property type="reaction ID" value="UER00187"/>
</dbReference>
<gene>
    <name evidence="7" type="ORF">Ahy_A06g029887</name>
</gene>
<evidence type="ECO:0000313" key="8">
    <source>
        <dbReference type="Proteomes" id="UP000289738"/>
    </source>
</evidence>
<dbReference type="EC" id="4.2.1.11" evidence="3"/>
<keyword evidence="4" id="KW-0324">Glycolysis</keyword>
<dbReference type="Gramene" id="arahy.Tifrunner.gnm2.ann2.Ah06g342500.1">
    <property type="protein sequence ID" value="arahy.Tifrunner.gnm2.ann2.Ah06g342500.1-CDS"/>
    <property type="gene ID" value="arahy.Tifrunner.gnm2.ann2.Ah06g342500"/>
</dbReference>
<dbReference type="InterPro" id="IPR036849">
    <property type="entry name" value="Enolase-like_C_sf"/>
</dbReference>
<dbReference type="GO" id="GO:0004634">
    <property type="term" value="F:phosphopyruvate hydratase activity"/>
    <property type="evidence" value="ECO:0007669"/>
    <property type="project" value="UniProtKB-EC"/>
</dbReference>
<keyword evidence="8" id="KW-1185">Reference proteome</keyword>
<dbReference type="EMBL" id="SDMP01000006">
    <property type="protein sequence ID" value="RYR54578.1"/>
    <property type="molecule type" value="Genomic_DNA"/>
</dbReference>
<dbReference type="Proteomes" id="UP000289738">
    <property type="component" value="Chromosome A06"/>
</dbReference>
<sequence>MAIIVDFKVDEEAMDLNKELINKLLELDDADAVYTVGDDFLMSNAKRIESAVQEYACNALFLKSKIQKQPIRQNPEATLCCDVHHKAIGRSEKLNAQKSNEQTIAAANAFLHSNFNFVVITTTSVDKFIF</sequence>
<evidence type="ECO:0000313" key="7">
    <source>
        <dbReference type="EMBL" id="RYR54578.1"/>
    </source>
</evidence>
<dbReference type="STRING" id="3818.A0A445CUH7"/>
<comment type="caution">
    <text evidence="7">The sequence shown here is derived from an EMBL/GenBank/DDBJ whole genome shotgun (WGS) entry which is preliminary data.</text>
</comment>
<keyword evidence="5" id="KW-0456">Lyase</keyword>
<evidence type="ECO:0000256" key="5">
    <source>
        <dbReference type="ARBA" id="ARBA00023239"/>
    </source>
</evidence>
<protein>
    <recommendedName>
        <fullName evidence="3">phosphopyruvate hydratase</fullName>
        <ecNumber evidence="3">4.2.1.11</ecNumber>
    </recommendedName>
</protein>
<organism evidence="7 8">
    <name type="scientific">Arachis hypogaea</name>
    <name type="common">Peanut</name>
    <dbReference type="NCBI Taxonomy" id="3818"/>
    <lineage>
        <taxon>Eukaryota</taxon>
        <taxon>Viridiplantae</taxon>
        <taxon>Streptophyta</taxon>
        <taxon>Embryophyta</taxon>
        <taxon>Tracheophyta</taxon>
        <taxon>Spermatophyta</taxon>
        <taxon>Magnoliopsida</taxon>
        <taxon>eudicotyledons</taxon>
        <taxon>Gunneridae</taxon>
        <taxon>Pentapetalae</taxon>
        <taxon>rosids</taxon>
        <taxon>fabids</taxon>
        <taxon>Fabales</taxon>
        <taxon>Fabaceae</taxon>
        <taxon>Papilionoideae</taxon>
        <taxon>50 kb inversion clade</taxon>
        <taxon>dalbergioids sensu lato</taxon>
        <taxon>Dalbergieae</taxon>
        <taxon>Pterocarpus clade</taxon>
        <taxon>Arachis</taxon>
    </lineage>
</organism>
<dbReference type="InterPro" id="IPR020810">
    <property type="entry name" value="Enolase_C"/>
</dbReference>